<dbReference type="AlphaFoldDB" id="A0ABD3XUN4"/>
<sequence length="277" mass="31619">MSHFHHIYINRLSQQLISHKKRLTSHLSEGLIPGLLMAKVQIKRIYDLVMIISYVSASDVSNKWMLDHDFENNLDTSDLLWDKDGISSLLVCGGLCNSNPSCRSFFYHPSLKKCLGSQSYKRGLPSGQSVQQGWKYYTKSQQCDGDYIVNKTMGLCFKIHPETKPYLEAMDACEAEGAKLIIIRNDMEYEQVRNALKDAGPLTYPLNGLRKTVSNGIATWKWWNGQIPPSLDWAPFQPDNLLWNEYCGNFISVLGFPYQFDDVDCDLPNSFVCQKNI</sequence>
<dbReference type="InterPro" id="IPR016187">
    <property type="entry name" value="CTDL_fold"/>
</dbReference>
<dbReference type="InterPro" id="IPR050801">
    <property type="entry name" value="Ca-Dep_Lectins_ImmuneDev"/>
</dbReference>
<dbReference type="Pfam" id="PF00024">
    <property type="entry name" value="PAN_1"/>
    <property type="match status" value="1"/>
</dbReference>
<dbReference type="Proteomes" id="UP001634394">
    <property type="component" value="Unassembled WGS sequence"/>
</dbReference>
<organism evidence="2 3">
    <name type="scientific">Sinanodonta woodiana</name>
    <name type="common">Chinese pond mussel</name>
    <name type="synonym">Anodonta woodiana</name>
    <dbReference type="NCBI Taxonomy" id="1069815"/>
    <lineage>
        <taxon>Eukaryota</taxon>
        <taxon>Metazoa</taxon>
        <taxon>Spiralia</taxon>
        <taxon>Lophotrochozoa</taxon>
        <taxon>Mollusca</taxon>
        <taxon>Bivalvia</taxon>
        <taxon>Autobranchia</taxon>
        <taxon>Heteroconchia</taxon>
        <taxon>Palaeoheterodonta</taxon>
        <taxon>Unionida</taxon>
        <taxon>Unionoidea</taxon>
        <taxon>Unionidae</taxon>
        <taxon>Unioninae</taxon>
        <taxon>Sinanodonta</taxon>
    </lineage>
</organism>
<feature type="domain" description="C-type lectin" evidence="1">
    <location>
        <begin position="152"/>
        <end position="274"/>
    </location>
</feature>
<dbReference type="SMART" id="SM00034">
    <property type="entry name" value="CLECT"/>
    <property type="match status" value="1"/>
</dbReference>
<evidence type="ECO:0000259" key="1">
    <source>
        <dbReference type="PROSITE" id="PS50041"/>
    </source>
</evidence>
<dbReference type="InterPro" id="IPR001304">
    <property type="entry name" value="C-type_lectin-like"/>
</dbReference>
<dbReference type="Gene3D" id="3.10.100.10">
    <property type="entry name" value="Mannose-Binding Protein A, subunit A"/>
    <property type="match status" value="1"/>
</dbReference>
<reference evidence="2 3" key="1">
    <citation type="submission" date="2024-11" db="EMBL/GenBank/DDBJ databases">
        <title>Chromosome-level genome assembly of the freshwater bivalve Anodonta woodiana.</title>
        <authorList>
            <person name="Chen X."/>
        </authorList>
    </citation>
    <scope>NUCLEOTIDE SEQUENCE [LARGE SCALE GENOMIC DNA]</scope>
    <source>
        <strain evidence="2">MN2024</strain>
        <tissue evidence="2">Gills</tissue>
    </source>
</reference>
<keyword evidence="3" id="KW-1185">Reference proteome</keyword>
<gene>
    <name evidence="2" type="ORF">ACJMK2_001705</name>
</gene>
<dbReference type="SUPFAM" id="SSF56436">
    <property type="entry name" value="C-type lectin-like"/>
    <property type="match status" value="1"/>
</dbReference>
<dbReference type="InterPro" id="IPR016186">
    <property type="entry name" value="C-type_lectin-like/link_sf"/>
</dbReference>
<name>A0ABD3XUN4_SINWO</name>
<proteinExistence type="predicted"/>
<dbReference type="EMBL" id="JBJQND010000001">
    <property type="protein sequence ID" value="KAL3889361.1"/>
    <property type="molecule type" value="Genomic_DNA"/>
</dbReference>
<protein>
    <recommendedName>
        <fullName evidence="1">C-type lectin domain-containing protein</fullName>
    </recommendedName>
</protein>
<dbReference type="PANTHER" id="PTHR22801:SF63">
    <property type="entry name" value="C-TYPE LECTIN DOMAIN-CONTAINING PROTEIN"/>
    <property type="match status" value="1"/>
</dbReference>
<evidence type="ECO:0000313" key="2">
    <source>
        <dbReference type="EMBL" id="KAL3889361.1"/>
    </source>
</evidence>
<dbReference type="InterPro" id="IPR003609">
    <property type="entry name" value="Pan_app"/>
</dbReference>
<dbReference type="PROSITE" id="PS50041">
    <property type="entry name" value="C_TYPE_LECTIN_2"/>
    <property type="match status" value="1"/>
</dbReference>
<comment type="caution">
    <text evidence="2">The sequence shown here is derived from an EMBL/GenBank/DDBJ whole genome shotgun (WGS) entry which is preliminary data.</text>
</comment>
<evidence type="ECO:0000313" key="3">
    <source>
        <dbReference type="Proteomes" id="UP001634394"/>
    </source>
</evidence>
<dbReference type="CDD" id="cd00037">
    <property type="entry name" value="CLECT"/>
    <property type="match status" value="1"/>
</dbReference>
<dbReference type="PANTHER" id="PTHR22801">
    <property type="entry name" value="LITHOSTATHINE"/>
    <property type="match status" value="1"/>
</dbReference>
<accession>A0ABD3XUN4</accession>